<comment type="caution">
    <text evidence="2">The sequence shown here is derived from an EMBL/GenBank/DDBJ whole genome shotgun (WGS) entry which is preliminary data.</text>
</comment>
<reference evidence="2 3" key="1">
    <citation type="submission" date="2018-11" db="EMBL/GenBank/DDBJ databases">
        <authorList>
            <person name="Li F."/>
        </authorList>
    </citation>
    <scope>NUCLEOTIDE SEQUENCE [LARGE SCALE GENOMIC DNA]</scope>
    <source>
        <strain evidence="2 3">Gsoil 097</strain>
    </source>
</reference>
<feature type="domain" description="Resolvase/invertase-type recombinase catalytic" evidence="1">
    <location>
        <begin position="1"/>
        <end position="31"/>
    </location>
</feature>
<dbReference type="EMBL" id="RJSE01000008">
    <property type="protein sequence ID" value="RNL61361.1"/>
    <property type="molecule type" value="Genomic_DNA"/>
</dbReference>
<dbReference type="AlphaFoldDB" id="A0A3N0CDP6"/>
<dbReference type="GO" id="GO:0003677">
    <property type="term" value="F:DNA binding"/>
    <property type="evidence" value="ECO:0007669"/>
    <property type="project" value="InterPro"/>
</dbReference>
<dbReference type="GO" id="GO:0000150">
    <property type="term" value="F:DNA strand exchange activity"/>
    <property type="evidence" value="ECO:0007669"/>
    <property type="project" value="InterPro"/>
</dbReference>
<dbReference type="PROSITE" id="PS51736">
    <property type="entry name" value="RECOMBINASES_3"/>
    <property type="match status" value="1"/>
</dbReference>
<evidence type="ECO:0000259" key="1">
    <source>
        <dbReference type="PROSITE" id="PS51736"/>
    </source>
</evidence>
<evidence type="ECO:0000313" key="2">
    <source>
        <dbReference type="EMBL" id="RNL61361.1"/>
    </source>
</evidence>
<accession>A0A3N0CDP6</accession>
<evidence type="ECO:0000313" key="3">
    <source>
        <dbReference type="Proteomes" id="UP000267128"/>
    </source>
</evidence>
<sequence>MANVMAAFAEYEGQLIGARTSAALQQLKAQGKRLDVLGLSRRTSPSVLWLRGRGG</sequence>
<dbReference type="InterPro" id="IPR006119">
    <property type="entry name" value="Resolv_N"/>
</dbReference>
<name>A0A3N0CDP6_9ACTN</name>
<gene>
    <name evidence="2" type="ORF">EFK50_18590</name>
</gene>
<protein>
    <submittedName>
        <fullName evidence="2">Recombinase family protein</fullName>
    </submittedName>
</protein>
<proteinExistence type="predicted"/>
<organism evidence="2 3">
    <name type="scientific">Nocardioides marmoriginsengisoli</name>
    <dbReference type="NCBI Taxonomy" id="661483"/>
    <lineage>
        <taxon>Bacteria</taxon>
        <taxon>Bacillati</taxon>
        <taxon>Actinomycetota</taxon>
        <taxon>Actinomycetes</taxon>
        <taxon>Propionibacteriales</taxon>
        <taxon>Nocardioidaceae</taxon>
        <taxon>Nocardioides</taxon>
    </lineage>
</organism>
<dbReference type="Proteomes" id="UP000267128">
    <property type="component" value="Unassembled WGS sequence"/>
</dbReference>
<keyword evidence="3" id="KW-1185">Reference proteome</keyword>